<dbReference type="GO" id="GO:0000407">
    <property type="term" value="C:phagophore assembly site"/>
    <property type="evidence" value="ECO:0007669"/>
    <property type="project" value="TreeGrafter"/>
</dbReference>
<reference evidence="4 5" key="2">
    <citation type="journal article" date="2014" name="BMC Genomics">
        <title>An improved genome of the model marine alga Ostreococcus tauri unfolds by assessing Illumina de novo assemblies.</title>
        <authorList>
            <person name="Blanc-Mathieu R."/>
            <person name="Verhelst B."/>
            <person name="Derelle E."/>
            <person name="Rombauts S."/>
            <person name="Bouget F.Y."/>
            <person name="Carre I."/>
            <person name="Chateau A."/>
            <person name="Eyre-Walker A."/>
            <person name="Grimsley N."/>
            <person name="Moreau H."/>
            <person name="Piegu B."/>
            <person name="Rivals E."/>
            <person name="Schackwitz W."/>
            <person name="Van de Peer Y."/>
            <person name="Piganeau G."/>
        </authorList>
    </citation>
    <scope>NUCLEOTIDE SEQUENCE [LARGE SCALE GENOMIC DNA]</scope>
    <source>
        <strain evidence="5">OTTH 0595 / CCAP 157/2 / RCC745</strain>
    </source>
</reference>
<dbReference type="KEGG" id="ota:OT_ostta11g00510"/>
<evidence type="ECO:0000256" key="1">
    <source>
        <dbReference type="ARBA" id="ARBA00023006"/>
    </source>
</evidence>
<protein>
    <submittedName>
        <fullName evidence="4">Autophagy-related protein 13</fullName>
    </submittedName>
</protein>
<dbReference type="GeneID" id="9832385"/>
<dbReference type="Proteomes" id="UP000009170">
    <property type="component" value="Unassembled WGS sequence"/>
</dbReference>
<comment type="caution">
    <text evidence="4">The sequence shown here is derived from an EMBL/GenBank/DDBJ whole genome shotgun (WGS) entry which is preliminary data.</text>
</comment>
<proteinExistence type="predicted"/>
<dbReference type="Pfam" id="PF10033">
    <property type="entry name" value="ATG13"/>
    <property type="match status" value="1"/>
</dbReference>
<feature type="region of interest" description="Disordered" evidence="2">
    <location>
        <begin position="416"/>
        <end position="450"/>
    </location>
</feature>
<dbReference type="InParanoid" id="A0A090M9Y7"/>
<gene>
    <name evidence="4" type="ORF">OT_ostta11g00510</name>
</gene>
<accession>A0A090M9Y7</accession>
<dbReference type="GO" id="GO:0000423">
    <property type="term" value="P:mitophagy"/>
    <property type="evidence" value="ECO:0007669"/>
    <property type="project" value="TreeGrafter"/>
</dbReference>
<dbReference type="RefSeq" id="XP_022839894.1">
    <property type="nucleotide sequence ID" value="XM_022982949.1"/>
</dbReference>
<evidence type="ECO:0000313" key="5">
    <source>
        <dbReference type="Proteomes" id="UP000009170"/>
    </source>
</evidence>
<name>A0A090M9Y7_OSTTA</name>
<dbReference type="InterPro" id="IPR018731">
    <property type="entry name" value="Atg13_N"/>
</dbReference>
<organism evidence="4 5">
    <name type="scientific">Ostreococcus tauri</name>
    <name type="common">Marine green alga</name>
    <dbReference type="NCBI Taxonomy" id="70448"/>
    <lineage>
        <taxon>Eukaryota</taxon>
        <taxon>Viridiplantae</taxon>
        <taxon>Chlorophyta</taxon>
        <taxon>Mamiellophyceae</taxon>
        <taxon>Mamiellales</taxon>
        <taxon>Bathycoccaceae</taxon>
        <taxon>Ostreococcus</taxon>
    </lineage>
</organism>
<feature type="compositionally biased region" description="Acidic residues" evidence="2">
    <location>
        <begin position="547"/>
        <end position="557"/>
    </location>
</feature>
<feature type="region of interest" description="Disordered" evidence="2">
    <location>
        <begin position="535"/>
        <end position="558"/>
    </location>
</feature>
<sequence>MVSRGGGGGEGRVIAIDVWFERDGSEVEASALVERWTFHAGADAGSVGGNNHFNKDLETPVVYKRAVIMVRTLVALLRTLPAHGARIRAMRHAGATLRKESGGGRFRFEIRELASGTTVQDAHPGKQAGYKTYAFADVPTSVGKLCACVYFLDEPAVKALEEKFIGVIDSTPLRSLKSETLDASVGPDVELAGGEMSLSPSPTGKGGSDRMRRDTDLAEVSRGLTFGIDGTDDSTMQRENQPPVRGGVTASSSAGSLQQMMKPPTVPLADYMSPNFQRFDNAPSSAPSVGPAPIYGFNAAPSKSSASSKSPGTLDAPISGMPKPPIRAESCLKIDAGTSMDLADVAKFEQRPKTPIRATSVAMPTLTVGAETTPEQKMRSPMAGSTPIACSPANRHRGASAARAVPSPSWGGFACPESPSPSLGTSPGAHFAQRGSSYRRSSWSPSSSLGTSLRDVVGVYPHSPGGATAVAAAFARRMSGASDDATGGSPHFTDDGANEEDFPFDLDDADGSATYVEHTPADLLHLLENPLPLRRKSTDSPLPLDAALDEDETENDNAECVSNGVNDDTRDACVSAEPRAAKFASADDASTLTLGSALDALRELNIARDALDEPSV</sequence>
<dbReference type="Gene3D" id="3.30.900.10">
    <property type="entry name" value="HORMA domain"/>
    <property type="match status" value="1"/>
</dbReference>
<dbReference type="AlphaFoldDB" id="A0A090M9Y7"/>
<keyword evidence="5" id="KW-1185">Reference proteome</keyword>
<dbReference type="PANTHER" id="PTHR13430">
    <property type="match status" value="1"/>
</dbReference>
<dbReference type="EMBL" id="CAID01000011">
    <property type="protein sequence ID" value="CEF99542.1"/>
    <property type="molecule type" value="Genomic_DNA"/>
</dbReference>
<dbReference type="InterPro" id="IPR036570">
    <property type="entry name" value="HORMA_dom_sf"/>
</dbReference>
<feature type="region of interest" description="Disordered" evidence="2">
    <location>
        <begin position="300"/>
        <end position="323"/>
    </location>
</feature>
<feature type="region of interest" description="Disordered" evidence="2">
    <location>
        <begin position="187"/>
        <end position="212"/>
    </location>
</feature>
<dbReference type="PANTHER" id="PTHR13430:SF4">
    <property type="entry name" value="AUTOPHAGY-RELATED PROTEIN 13"/>
    <property type="match status" value="1"/>
</dbReference>
<feature type="compositionally biased region" description="Low complexity" evidence="2">
    <location>
        <begin position="300"/>
        <end position="311"/>
    </location>
</feature>
<dbReference type="STRING" id="70448.A0A090M9Y7"/>
<feature type="domain" description="Autophagy-related protein 13 N-terminal" evidence="3">
    <location>
        <begin position="26"/>
        <end position="152"/>
    </location>
</feature>
<feature type="region of interest" description="Disordered" evidence="2">
    <location>
        <begin position="480"/>
        <end position="501"/>
    </location>
</feature>
<evidence type="ECO:0000313" key="4">
    <source>
        <dbReference type="EMBL" id="CEF99542.1"/>
    </source>
</evidence>
<dbReference type="GO" id="GO:0005829">
    <property type="term" value="C:cytosol"/>
    <property type="evidence" value="ECO:0007669"/>
    <property type="project" value="TreeGrafter"/>
</dbReference>
<feature type="compositionally biased region" description="Polar residues" evidence="2">
    <location>
        <begin position="249"/>
        <end position="259"/>
    </location>
</feature>
<dbReference type="GO" id="GO:1990316">
    <property type="term" value="C:Atg1/ULK1 kinase complex"/>
    <property type="evidence" value="ECO:0007669"/>
    <property type="project" value="InterPro"/>
</dbReference>
<dbReference type="InterPro" id="IPR040182">
    <property type="entry name" value="ATG13"/>
</dbReference>
<evidence type="ECO:0000256" key="2">
    <source>
        <dbReference type="SAM" id="MobiDB-lite"/>
    </source>
</evidence>
<feature type="compositionally biased region" description="Low complexity" evidence="2">
    <location>
        <begin position="434"/>
        <end position="450"/>
    </location>
</feature>
<keyword evidence="1" id="KW-0072">Autophagy</keyword>
<evidence type="ECO:0000259" key="3">
    <source>
        <dbReference type="Pfam" id="PF10033"/>
    </source>
</evidence>
<feature type="region of interest" description="Disordered" evidence="2">
    <location>
        <begin position="225"/>
        <end position="259"/>
    </location>
</feature>
<reference evidence="5" key="1">
    <citation type="journal article" date="2006" name="Proc. Natl. Acad. Sci. U.S.A.">
        <title>Genome analysis of the smallest free-living eukaryote Ostreococcus tauri unveils many unique features.</title>
        <authorList>
            <person name="Derelle E."/>
            <person name="Ferraz C."/>
            <person name="Rombauts S."/>
            <person name="Rouze P."/>
            <person name="Worden A.Z."/>
            <person name="Robbens S."/>
            <person name="Partensky F."/>
            <person name="Degroeve S."/>
            <person name="Echeynie S."/>
            <person name="Cooke R."/>
            <person name="Saeys Y."/>
            <person name="Wuyts J."/>
            <person name="Jabbari K."/>
            <person name="Bowler C."/>
            <person name="Panaud O."/>
            <person name="Piegu B."/>
            <person name="Ball S.G."/>
            <person name="Ral J.-P."/>
            <person name="Bouget F.-Y."/>
            <person name="Piganeau G."/>
            <person name="De Baets B."/>
            <person name="Picard A."/>
            <person name="Delseny M."/>
            <person name="Demaille J."/>
            <person name="Van de Peer Y."/>
            <person name="Moreau H."/>
        </authorList>
    </citation>
    <scope>NUCLEOTIDE SEQUENCE [LARGE SCALE GENOMIC DNA]</scope>
    <source>
        <strain evidence="5">OTTH 0595 / CCAP 157/2 / RCC745</strain>
    </source>
</reference>
<dbReference type="GO" id="GO:0034497">
    <property type="term" value="P:protein localization to phagophore assembly site"/>
    <property type="evidence" value="ECO:0007669"/>
    <property type="project" value="TreeGrafter"/>
</dbReference>
<dbReference type="OrthoDB" id="70161at2759"/>
<dbReference type="GO" id="GO:0034727">
    <property type="term" value="P:piecemeal microautophagy of the nucleus"/>
    <property type="evidence" value="ECO:0007669"/>
    <property type="project" value="TreeGrafter"/>
</dbReference>